<keyword evidence="2" id="KW-0256">Endoplasmic reticulum</keyword>
<proteinExistence type="inferred from homology"/>
<comment type="similarity">
    <text evidence="2">Belongs to the SEC23/SEC24 family. SEC23 subfamily.</text>
</comment>
<dbReference type="InterPro" id="IPR007123">
    <property type="entry name" value="Gelsolin-like_dom"/>
</dbReference>
<gene>
    <name evidence="4" type="ORF">F3Y22_tig00001293pilonHSYRG00011</name>
</gene>
<dbReference type="InterPro" id="IPR037364">
    <property type="entry name" value="Sec23"/>
</dbReference>
<dbReference type="InterPro" id="IPR036180">
    <property type="entry name" value="Gelsolin-like_dom_sf"/>
</dbReference>
<evidence type="ECO:0000313" key="5">
    <source>
        <dbReference type="Proteomes" id="UP000436088"/>
    </source>
</evidence>
<evidence type="ECO:0000256" key="2">
    <source>
        <dbReference type="RuleBase" id="RU365030"/>
    </source>
</evidence>
<keyword evidence="2" id="KW-0968">Cytoplasmic vesicle</keyword>
<keyword evidence="2" id="KW-0931">ER-Golgi transport</keyword>
<feature type="domain" description="Gelsolin-like" evidence="3">
    <location>
        <begin position="68"/>
        <end position="155"/>
    </location>
</feature>
<dbReference type="GO" id="GO:0030127">
    <property type="term" value="C:COPII vesicle coat"/>
    <property type="evidence" value="ECO:0007669"/>
    <property type="project" value="InterPro"/>
</dbReference>
<reference evidence="4" key="1">
    <citation type="submission" date="2019-09" db="EMBL/GenBank/DDBJ databases">
        <title>Draft genome information of white flower Hibiscus syriacus.</title>
        <authorList>
            <person name="Kim Y.-M."/>
        </authorList>
    </citation>
    <scope>NUCLEOTIDE SEQUENCE [LARGE SCALE GENOMIC DNA]</scope>
    <source>
        <strain evidence="4">YM2019G1</strain>
    </source>
</reference>
<dbReference type="GO" id="GO:0090110">
    <property type="term" value="P:COPII-coated vesicle cargo loading"/>
    <property type="evidence" value="ECO:0007669"/>
    <property type="project" value="TreeGrafter"/>
</dbReference>
<keyword evidence="5" id="KW-1185">Reference proteome</keyword>
<dbReference type="SUPFAM" id="SSF82754">
    <property type="entry name" value="C-terminal, gelsolin-like domain of Sec23/24"/>
    <property type="match status" value="1"/>
</dbReference>
<keyword evidence="2" id="KW-0479">Metal-binding</keyword>
<dbReference type="Gene3D" id="3.40.20.10">
    <property type="entry name" value="Severin"/>
    <property type="match status" value="1"/>
</dbReference>
<dbReference type="GO" id="GO:0005096">
    <property type="term" value="F:GTPase activator activity"/>
    <property type="evidence" value="ECO:0007669"/>
    <property type="project" value="TreeGrafter"/>
</dbReference>
<accession>A0A6A3CYD6</accession>
<keyword evidence="2" id="KW-0472">Membrane</keyword>
<dbReference type="GO" id="GO:0005789">
    <property type="term" value="C:endoplasmic reticulum membrane"/>
    <property type="evidence" value="ECO:0007669"/>
    <property type="project" value="UniProtKB-SubCell"/>
</dbReference>
<evidence type="ECO:0000256" key="1">
    <source>
        <dbReference type="ARBA" id="ARBA00025471"/>
    </source>
</evidence>
<dbReference type="GO" id="GO:0046872">
    <property type="term" value="F:metal ion binding"/>
    <property type="evidence" value="ECO:0007669"/>
    <property type="project" value="UniProtKB-KW"/>
</dbReference>
<dbReference type="InterPro" id="IPR036175">
    <property type="entry name" value="Sec23/24_helical_dom_sf"/>
</dbReference>
<dbReference type="Pfam" id="PF00626">
    <property type="entry name" value="Gelsolin"/>
    <property type="match status" value="1"/>
</dbReference>
<protein>
    <recommendedName>
        <fullName evidence="2">Protein transport protein SEC23</fullName>
    </recommendedName>
</protein>
<dbReference type="InterPro" id="IPR029006">
    <property type="entry name" value="ADF-H/Gelsolin-like_dom_sf"/>
</dbReference>
<evidence type="ECO:0000313" key="4">
    <source>
        <dbReference type="EMBL" id="KAE8733414.1"/>
    </source>
</evidence>
<keyword evidence="2" id="KW-0963">Cytoplasm</keyword>
<dbReference type="Proteomes" id="UP000436088">
    <property type="component" value="Unassembled WGS sequence"/>
</dbReference>
<dbReference type="GO" id="GO:0006886">
    <property type="term" value="P:intracellular protein transport"/>
    <property type="evidence" value="ECO:0007669"/>
    <property type="project" value="InterPro"/>
</dbReference>
<name>A0A6A3CYD6_HIBSY</name>
<dbReference type="FunFam" id="3.40.20.10:FF:000014">
    <property type="entry name" value="Protein transport protein SEC23"/>
    <property type="match status" value="1"/>
</dbReference>
<keyword evidence="2" id="KW-0653">Protein transport</keyword>
<dbReference type="SUPFAM" id="SSF81811">
    <property type="entry name" value="Helical domain of Sec23/24"/>
    <property type="match status" value="1"/>
</dbReference>
<dbReference type="GO" id="GO:0070971">
    <property type="term" value="C:endoplasmic reticulum exit site"/>
    <property type="evidence" value="ECO:0007669"/>
    <property type="project" value="TreeGrafter"/>
</dbReference>
<keyword evidence="2" id="KW-0813">Transport</keyword>
<dbReference type="EMBL" id="VEPZ02000109">
    <property type="protein sequence ID" value="KAE8733414.1"/>
    <property type="molecule type" value="Genomic_DNA"/>
</dbReference>
<dbReference type="PANTHER" id="PTHR11141:SF2">
    <property type="entry name" value="PROTEIN TRANSPORT PROTEIN SEC23 C"/>
    <property type="match status" value="1"/>
</dbReference>
<organism evidence="4 5">
    <name type="scientific">Hibiscus syriacus</name>
    <name type="common">Rose of Sharon</name>
    <dbReference type="NCBI Taxonomy" id="106335"/>
    <lineage>
        <taxon>Eukaryota</taxon>
        <taxon>Viridiplantae</taxon>
        <taxon>Streptophyta</taxon>
        <taxon>Embryophyta</taxon>
        <taxon>Tracheophyta</taxon>
        <taxon>Spermatophyta</taxon>
        <taxon>Magnoliopsida</taxon>
        <taxon>eudicotyledons</taxon>
        <taxon>Gunneridae</taxon>
        <taxon>Pentapetalae</taxon>
        <taxon>rosids</taxon>
        <taxon>malvids</taxon>
        <taxon>Malvales</taxon>
        <taxon>Malvaceae</taxon>
        <taxon>Malvoideae</taxon>
        <taxon>Hibiscus</taxon>
    </lineage>
</organism>
<sequence length="257" mass="28848">MARLVSFKMETEAEFDPIRWLDKALIHICSRFGDYQKDAPSSFSLSPRFSLFPQLVFHLRRSQFFQSAPEPALLDVSAVAADRILLLDSYFTVVIFHGSTIAQWRKAGYHSKPAHQAFAELLQAPCDDADAIIKERFPVPRLVVCDQYGSQARFLLAKLNPSATYNSDGPRPGGDIIFTDDISLEDLGIAAENQISDRFKLVRLPVPVREFDGIEFAICESQVSQPLQTWTGSILIAYYSQAPNAAMRSTKKGQRSR</sequence>
<dbReference type="PANTHER" id="PTHR11141">
    <property type="entry name" value="PROTEIN TRANSPORT PROTEIN SEC23"/>
    <property type="match status" value="1"/>
</dbReference>
<keyword evidence="2" id="KW-0862">Zinc</keyword>
<comment type="caution">
    <text evidence="4">The sequence shown here is derived from an EMBL/GenBank/DDBJ whole genome shotgun (WGS) entry which is preliminary data.</text>
</comment>
<evidence type="ECO:0000259" key="3">
    <source>
        <dbReference type="Pfam" id="PF00626"/>
    </source>
</evidence>
<dbReference type="AlphaFoldDB" id="A0A6A3CYD6"/>
<comment type="subcellular location">
    <subcellularLocation>
        <location evidence="2">Cytoplasmic vesicle</location>
        <location evidence="2">COPII-coated vesicle membrane</location>
        <topology evidence="2">Peripheral membrane protein</topology>
        <orientation evidence="2">Cytoplasmic side</orientation>
    </subcellularLocation>
    <subcellularLocation>
        <location evidence="2">Endoplasmic reticulum membrane</location>
        <topology evidence="2">Peripheral membrane protein</topology>
        <orientation evidence="2">Cytoplasmic side</orientation>
    </subcellularLocation>
</comment>
<comment type="function">
    <text evidence="1 2">Component of the coat protein complex II (COPII) which promotes the formation of transport vesicles from the endoplasmic reticulum (ER). The coat has two main functions, the physical deformation of the endoplasmic reticulum membrane into vesicles and the selection of cargo molecules.</text>
</comment>